<accession>A0A412APE5</accession>
<dbReference type="InterPro" id="IPR010861">
    <property type="entry name" value="DUF1492"/>
</dbReference>
<evidence type="ECO:0000313" key="1">
    <source>
        <dbReference type="EMBL" id="RGQ32705.1"/>
    </source>
</evidence>
<evidence type="ECO:0000313" key="2">
    <source>
        <dbReference type="Proteomes" id="UP000284751"/>
    </source>
</evidence>
<dbReference type="SUPFAM" id="SSF88659">
    <property type="entry name" value="Sigma3 and sigma4 domains of RNA polymerase sigma factors"/>
    <property type="match status" value="1"/>
</dbReference>
<proteinExistence type="predicted"/>
<dbReference type="Pfam" id="PF07374">
    <property type="entry name" value="DUF1492"/>
    <property type="match status" value="1"/>
</dbReference>
<gene>
    <name evidence="1" type="ORF">DWY99_14265</name>
</gene>
<dbReference type="Proteomes" id="UP000284751">
    <property type="component" value="Unassembled WGS sequence"/>
</dbReference>
<dbReference type="EMBL" id="QRTC01000126">
    <property type="protein sequence ID" value="RGQ32705.1"/>
    <property type="molecule type" value="Genomic_DNA"/>
</dbReference>
<protein>
    <submittedName>
        <fullName evidence="1">Sigma-70 family RNA polymerase sigma factor</fullName>
    </submittedName>
</protein>
<dbReference type="AlphaFoldDB" id="A0A412APE5"/>
<name>A0A412APE5_9FIRM</name>
<dbReference type="Gene3D" id="1.20.140.160">
    <property type="match status" value="1"/>
</dbReference>
<dbReference type="InterPro" id="IPR013324">
    <property type="entry name" value="RNA_pol_sigma_r3/r4-like"/>
</dbReference>
<organism evidence="1 2">
    <name type="scientific">[Clostridium] leptum</name>
    <dbReference type="NCBI Taxonomy" id="1535"/>
    <lineage>
        <taxon>Bacteria</taxon>
        <taxon>Bacillati</taxon>
        <taxon>Bacillota</taxon>
        <taxon>Clostridia</taxon>
        <taxon>Eubacteriales</taxon>
        <taxon>Oscillospiraceae</taxon>
        <taxon>Oscillospiraceae incertae sedis</taxon>
    </lineage>
</organism>
<sequence length="136" mass="15792">MTKKEFLNQYLNAEKEIGIKLDQIARLRELSTKTTQTLTPDRVKGNSENRLESSVSKIVDIEREIGASIDQLERTRLQVESVINSVPNVNQRNVLRLRYISGMKWEQIAVKLNYDYRWVLRLHGKALNKIAIESHS</sequence>
<comment type="caution">
    <text evidence="1">The sequence shown here is derived from an EMBL/GenBank/DDBJ whole genome shotgun (WGS) entry which is preliminary data.</text>
</comment>
<reference evidence="1 2" key="1">
    <citation type="submission" date="2018-08" db="EMBL/GenBank/DDBJ databases">
        <title>A genome reference for cultivated species of the human gut microbiota.</title>
        <authorList>
            <person name="Zou Y."/>
            <person name="Xue W."/>
            <person name="Luo G."/>
        </authorList>
    </citation>
    <scope>NUCLEOTIDE SEQUENCE [LARGE SCALE GENOMIC DNA]</scope>
    <source>
        <strain evidence="1 2">AF28-26</strain>
    </source>
</reference>